<feature type="compositionally biased region" description="Polar residues" evidence="1">
    <location>
        <begin position="18"/>
        <end position="40"/>
    </location>
</feature>
<sequence>MSRLSNHEIAFNGGARNFTPTRTSCISSQQASRQTKTSWDLHSYERQIKTTMFITFTKKKKKERKSSTRHEAQSRINLMTQRGNQEQ</sequence>
<protein>
    <submittedName>
        <fullName evidence="2">Uncharacterized protein</fullName>
    </submittedName>
</protein>
<reference evidence="2" key="2">
    <citation type="journal article" date="2015" name="Data Brief">
        <title>Shoot transcriptome of the giant reed, Arundo donax.</title>
        <authorList>
            <person name="Barrero R.A."/>
            <person name="Guerrero F.D."/>
            <person name="Moolhuijzen P."/>
            <person name="Goolsby J.A."/>
            <person name="Tidwell J."/>
            <person name="Bellgard S.E."/>
            <person name="Bellgard M.I."/>
        </authorList>
    </citation>
    <scope>NUCLEOTIDE SEQUENCE</scope>
    <source>
        <tissue evidence="2">Shoot tissue taken approximately 20 cm above the soil surface</tissue>
    </source>
</reference>
<feature type="region of interest" description="Disordered" evidence="1">
    <location>
        <begin position="1"/>
        <end position="40"/>
    </location>
</feature>
<dbReference type="EMBL" id="GBRH01214116">
    <property type="protein sequence ID" value="JAD83779.1"/>
    <property type="molecule type" value="Transcribed_RNA"/>
</dbReference>
<accession>A0A0A9D5B3</accession>
<proteinExistence type="predicted"/>
<organism evidence="2">
    <name type="scientific">Arundo donax</name>
    <name type="common">Giant reed</name>
    <name type="synonym">Donax arundinaceus</name>
    <dbReference type="NCBI Taxonomy" id="35708"/>
    <lineage>
        <taxon>Eukaryota</taxon>
        <taxon>Viridiplantae</taxon>
        <taxon>Streptophyta</taxon>
        <taxon>Embryophyta</taxon>
        <taxon>Tracheophyta</taxon>
        <taxon>Spermatophyta</taxon>
        <taxon>Magnoliopsida</taxon>
        <taxon>Liliopsida</taxon>
        <taxon>Poales</taxon>
        <taxon>Poaceae</taxon>
        <taxon>PACMAD clade</taxon>
        <taxon>Arundinoideae</taxon>
        <taxon>Arundineae</taxon>
        <taxon>Arundo</taxon>
    </lineage>
</organism>
<evidence type="ECO:0000256" key="1">
    <source>
        <dbReference type="SAM" id="MobiDB-lite"/>
    </source>
</evidence>
<dbReference type="AlphaFoldDB" id="A0A0A9D5B3"/>
<feature type="compositionally biased region" description="Polar residues" evidence="1">
    <location>
        <begin position="74"/>
        <end position="87"/>
    </location>
</feature>
<feature type="region of interest" description="Disordered" evidence="1">
    <location>
        <begin position="58"/>
        <end position="87"/>
    </location>
</feature>
<evidence type="ECO:0000313" key="2">
    <source>
        <dbReference type="EMBL" id="JAD83779.1"/>
    </source>
</evidence>
<reference evidence="2" key="1">
    <citation type="submission" date="2014-09" db="EMBL/GenBank/DDBJ databases">
        <authorList>
            <person name="Magalhaes I.L.F."/>
            <person name="Oliveira U."/>
            <person name="Santos F.R."/>
            <person name="Vidigal T.H.D.A."/>
            <person name="Brescovit A.D."/>
            <person name="Santos A.J."/>
        </authorList>
    </citation>
    <scope>NUCLEOTIDE SEQUENCE</scope>
    <source>
        <tissue evidence="2">Shoot tissue taken approximately 20 cm above the soil surface</tissue>
    </source>
</reference>
<name>A0A0A9D5B3_ARUDO</name>